<feature type="domain" description="HTH gntR-type" evidence="4">
    <location>
        <begin position="11"/>
        <end position="79"/>
    </location>
</feature>
<evidence type="ECO:0000313" key="6">
    <source>
        <dbReference type="Proteomes" id="UP000193200"/>
    </source>
</evidence>
<reference evidence="5 6" key="1">
    <citation type="submission" date="2017-03" db="EMBL/GenBank/DDBJ databases">
        <authorList>
            <person name="Afonso C.L."/>
            <person name="Miller P.J."/>
            <person name="Scott M.A."/>
            <person name="Spackman E."/>
            <person name="Goraichik I."/>
            <person name="Dimitrov K.M."/>
            <person name="Suarez D.L."/>
            <person name="Swayne D.E."/>
        </authorList>
    </citation>
    <scope>NUCLEOTIDE SEQUENCE [LARGE SCALE GENOMIC DNA]</scope>
    <source>
        <strain evidence="5 6">CECT 7691</strain>
    </source>
</reference>
<dbReference type="InterPro" id="IPR036388">
    <property type="entry name" value="WH-like_DNA-bd_sf"/>
</dbReference>
<organism evidence="5 6">
    <name type="scientific">Oceanibacterium hippocampi</name>
    <dbReference type="NCBI Taxonomy" id="745714"/>
    <lineage>
        <taxon>Bacteria</taxon>
        <taxon>Pseudomonadati</taxon>
        <taxon>Pseudomonadota</taxon>
        <taxon>Alphaproteobacteria</taxon>
        <taxon>Sneathiellales</taxon>
        <taxon>Sneathiellaceae</taxon>
        <taxon>Oceanibacterium</taxon>
    </lineage>
</organism>
<dbReference type="SMART" id="SM00866">
    <property type="entry name" value="UTRA"/>
    <property type="match status" value="1"/>
</dbReference>
<dbReference type="PANTHER" id="PTHR44846">
    <property type="entry name" value="MANNOSYL-D-GLYCERATE TRANSPORT/METABOLISM SYSTEM REPRESSOR MNGR-RELATED"/>
    <property type="match status" value="1"/>
</dbReference>
<sequence length="266" mass="28557">MAAGATISTTGAKVQRVYLVLQDEIMRGARPVGSLLPGEPRLAEIYGVSRVTVRGALERLSHEGLIKRRVGAGTVVCGPAVPQTDISADFATLMPQIVQMGKETQARLLTFAYIEAPNIIAEALRIDPGAMVQKAVRLRLISGQPFSHLTTHVAEDIARRYSEADLATTPLFRLIERSGVVVDHASQSISATLAGPDVAQALDVVVGAPLISLVRIVYDSSGRGIEHLSALYRPDRFRLEMTLNRIGKSDAREWAPAISNTGSGAR</sequence>
<dbReference type="SUPFAM" id="SSF46785">
    <property type="entry name" value="Winged helix' DNA-binding domain"/>
    <property type="match status" value="1"/>
</dbReference>
<dbReference type="FunCoup" id="A0A1Y5TKF9">
    <property type="interactions" value="121"/>
</dbReference>
<keyword evidence="1" id="KW-0805">Transcription regulation</keyword>
<dbReference type="GO" id="GO:0003700">
    <property type="term" value="F:DNA-binding transcription factor activity"/>
    <property type="evidence" value="ECO:0007669"/>
    <property type="project" value="InterPro"/>
</dbReference>
<keyword evidence="3" id="KW-0804">Transcription</keyword>
<evidence type="ECO:0000256" key="2">
    <source>
        <dbReference type="ARBA" id="ARBA00023125"/>
    </source>
</evidence>
<protein>
    <submittedName>
        <fullName evidence="5">HTH-type transcriptional repressor YvoA</fullName>
    </submittedName>
</protein>
<dbReference type="Pfam" id="PF07702">
    <property type="entry name" value="UTRA"/>
    <property type="match status" value="1"/>
</dbReference>
<dbReference type="InParanoid" id="A0A1Y5TKF9"/>
<dbReference type="InterPro" id="IPR000524">
    <property type="entry name" value="Tscrpt_reg_HTH_GntR"/>
</dbReference>
<dbReference type="InterPro" id="IPR011663">
    <property type="entry name" value="UTRA"/>
</dbReference>
<dbReference type="InterPro" id="IPR028978">
    <property type="entry name" value="Chorismate_lyase_/UTRA_dom_sf"/>
</dbReference>
<dbReference type="PROSITE" id="PS50949">
    <property type="entry name" value="HTH_GNTR"/>
    <property type="match status" value="1"/>
</dbReference>
<dbReference type="InterPro" id="IPR050679">
    <property type="entry name" value="Bact_HTH_transcr_reg"/>
</dbReference>
<dbReference type="Gene3D" id="1.10.10.10">
    <property type="entry name" value="Winged helix-like DNA-binding domain superfamily/Winged helix DNA-binding domain"/>
    <property type="match status" value="1"/>
</dbReference>
<dbReference type="Gene3D" id="3.40.1410.10">
    <property type="entry name" value="Chorismate lyase-like"/>
    <property type="match status" value="1"/>
</dbReference>
<dbReference type="GO" id="GO:0045892">
    <property type="term" value="P:negative regulation of DNA-templated transcription"/>
    <property type="evidence" value="ECO:0007669"/>
    <property type="project" value="TreeGrafter"/>
</dbReference>
<evidence type="ECO:0000256" key="1">
    <source>
        <dbReference type="ARBA" id="ARBA00023015"/>
    </source>
</evidence>
<evidence type="ECO:0000259" key="4">
    <source>
        <dbReference type="PROSITE" id="PS50949"/>
    </source>
</evidence>
<evidence type="ECO:0000256" key="3">
    <source>
        <dbReference type="ARBA" id="ARBA00023163"/>
    </source>
</evidence>
<dbReference type="SUPFAM" id="SSF64288">
    <property type="entry name" value="Chorismate lyase-like"/>
    <property type="match status" value="1"/>
</dbReference>
<gene>
    <name evidence="5" type="primary">yvoA_1</name>
    <name evidence="5" type="ORF">OCH7691_03012</name>
</gene>
<dbReference type="RefSeq" id="WP_085884324.1">
    <property type="nucleotide sequence ID" value="NZ_FWFR01000002.1"/>
</dbReference>
<accession>A0A1Y5TKF9</accession>
<evidence type="ECO:0000313" key="5">
    <source>
        <dbReference type="EMBL" id="SLN65707.1"/>
    </source>
</evidence>
<dbReference type="PRINTS" id="PR00035">
    <property type="entry name" value="HTHGNTR"/>
</dbReference>
<proteinExistence type="predicted"/>
<dbReference type="EMBL" id="FWFR01000002">
    <property type="protein sequence ID" value="SLN65707.1"/>
    <property type="molecule type" value="Genomic_DNA"/>
</dbReference>
<dbReference type="Pfam" id="PF00392">
    <property type="entry name" value="GntR"/>
    <property type="match status" value="1"/>
</dbReference>
<dbReference type="PANTHER" id="PTHR44846:SF1">
    <property type="entry name" value="MANNOSYL-D-GLYCERATE TRANSPORT_METABOLISM SYSTEM REPRESSOR MNGR-RELATED"/>
    <property type="match status" value="1"/>
</dbReference>
<dbReference type="AlphaFoldDB" id="A0A1Y5TKF9"/>
<name>A0A1Y5TKF9_9PROT</name>
<dbReference type="InterPro" id="IPR036390">
    <property type="entry name" value="WH_DNA-bd_sf"/>
</dbReference>
<keyword evidence="6" id="KW-1185">Reference proteome</keyword>
<dbReference type="CDD" id="cd07377">
    <property type="entry name" value="WHTH_GntR"/>
    <property type="match status" value="1"/>
</dbReference>
<dbReference type="Proteomes" id="UP000193200">
    <property type="component" value="Unassembled WGS sequence"/>
</dbReference>
<keyword evidence="2" id="KW-0238">DNA-binding</keyword>
<dbReference type="GO" id="GO:0003677">
    <property type="term" value="F:DNA binding"/>
    <property type="evidence" value="ECO:0007669"/>
    <property type="project" value="UniProtKB-KW"/>
</dbReference>
<dbReference type="SMART" id="SM00345">
    <property type="entry name" value="HTH_GNTR"/>
    <property type="match status" value="1"/>
</dbReference>